<reference evidence="4 5" key="1">
    <citation type="submission" date="2024-09" db="EMBL/GenBank/DDBJ databases">
        <authorList>
            <person name="Sun Q."/>
            <person name="Mori K."/>
        </authorList>
    </citation>
    <scope>NUCLEOTIDE SEQUENCE [LARGE SCALE GENOMIC DNA]</scope>
    <source>
        <strain evidence="4 5">CECT 8460</strain>
    </source>
</reference>
<dbReference type="Gene3D" id="1.10.390.10">
    <property type="entry name" value="Neutral Protease Domain 2"/>
    <property type="match status" value="1"/>
</dbReference>
<evidence type="ECO:0000313" key="4">
    <source>
        <dbReference type="EMBL" id="MFB9088282.1"/>
    </source>
</evidence>
<dbReference type="SUPFAM" id="SSF55486">
    <property type="entry name" value="Metalloproteases ('zincins'), catalytic domain"/>
    <property type="match status" value="1"/>
</dbReference>
<dbReference type="Proteomes" id="UP001589576">
    <property type="component" value="Unassembled WGS sequence"/>
</dbReference>
<dbReference type="Pfam" id="PF17899">
    <property type="entry name" value="Peptidase_M61_N"/>
    <property type="match status" value="1"/>
</dbReference>
<keyword evidence="1" id="KW-0732">Signal</keyword>
<feature type="signal peptide" evidence="1">
    <location>
        <begin position="1"/>
        <end position="21"/>
    </location>
</feature>
<protein>
    <submittedName>
        <fullName evidence="4">Peptidase M61</fullName>
    </submittedName>
</protein>
<proteinExistence type="predicted"/>
<dbReference type="InterPro" id="IPR027268">
    <property type="entry name" value="Peptidase_M4/M1_CTD_sf"/>
</dbReference>
<dbReference type="Gene3D" id="2.60.40.3650">
    <property type="match status" value="1"/>
</dbReference>
<feature type="chain" id="PRO_5047262743" evidence="1">
    <location>
        <begin position="22"/>
        <end position="636"/>
    </location>
</feature>
<evidence type="ECO:0000256" key="1">
    <source>
        <dbReference type="SAM" id="SignalP"/>
    </source>
</evidence>
<feature type="domain" description="Peptidase M61 catalytic" evidence="2">
    <location>
        <begin position="325"/>
        <end position="433"/>
    </location>
</feature>
<evidence type="ECO:0000313" key="5">
    <source>
        <dbReference type="Proteomes" id="UP001589576"/>
    </source>
</evidence>
<dbReference type="InterPro" id="IPR036034">
    <property type="entry name" value="PDZ_sf"/>
</dbReference>
<gene>
    <name evidence="4" type="ORF">ACFFUU_01555</name>
</gene>
<sequence length="636" mass="71288">MNKLILSVIFALAISGYTANAQKKISPKLPVKEQTKTNVNLNQVNAVIDLNSVKDDKVSVTITPPKFTTSEIVFHIPKTVPGTYSTDNYGKLIDDFKAFDKSGKQLATSKTDDNSWKISNAQSLSKVTYNVNDTFDSESGKGFGKDDIFSPAGTNILEGKNFVVNNHGFVGYFEDKKQLTEIPYKLTILHPATLHGATSLLDTNKSDTTDTFMASRYFDLTDNPIMYSKADYETFNVDGMEIVFSVYSPNGKHSAKELLPDLEKTMRAQKAFLGTINTNKRYTVLLYLSELGKKDAMGFGALEHHTSTTVVFPEVMDKEALGEQLRDVVSHEFFHTVTPLSIHSKEIQYFDYSNPKMSKHLWMYEGVTEYFANLFQVNQGLITADEFYERMTGKINNASTLNDTMSFTEMSANVLVAPYKDQYLNVYEKGALIGMCIDIIIREKSNGERGILDLMKKLSKEYGVDKPFDDAELFDKITKLTYPEVGAFLNTYVAGTTPIPYDVYFAKMGVVNSKVPVPVNPFLKDQSTPYITVNPNTKEIIVIPSTKLNNFMTGLSLKGGDIIVSINDKPYNLDTIYDLIIESQNWKEDDTISVKIKRDGVEKAITGKVKLDYDETDGYQFSDTSKEKLNAAWLKG</sequence>
<name>A0ABV5GB13_9FLAO</name>
<organism evidence="4 5">
    <name type="scientific">Flavobacterium paronense</name>
    <dbReference type="NCBI Taxonomy" id="1392775"/>
    <lineage>
        <taxon>Bacteria</taxon>
        <taxon>Pseudomonadati</taxon>
        <taxon>Bacteroidota</taxon>
        <taxon>Flavobacteriia</taxon>
        <taxon>Flavobacteriales</taxon>
        <taxon>Flavobacteriaceae</taxon>
        <taxon>Flavobacterium</taxon>
    </lineage>
</organism>
<dbReference type="EMBL" id="JBHMFB010000003">
    <property type="protein sequence ID" value="MFB9088282.1"/>
    <property type="molecule type" value="Genomic_DNA"/>
</dbReference>
<keyword evidence="5" id="KW-1185">Reference proteome</keyword>
<dbReference type="Pfam" id="PF05299">
    <property type="entry name" value="Peptidase_M61"/>
    <property type="match status" value="1"/>
</dbReference>
<dbReference type="Gene3D" id="2.30.42.10">
    <property type="match status" value="1"/>
</dbReference>
<comment type="caution">
    <text evidence="4">The sequence shown here is derived from an EMBL/GenBank/DDBJ whole genome shotgun (WGS) entry which is preliminary data.</text>
</comment>
<evidence type="ECO:0000259" key="3">
    <source>
        <dbReference type="Pfam" id="PF17899"/>
    </source>
</evidence>
<dbReference type="InterPro" id="IPR040756">
    <property type="entry name" value="Peptidase_M61_N"/>
</dbReference>
<accession>A0ABV5GB13</accession>
<dbReference type="InterPro" id="IPR007963">
    <property type="entry name" value="Peptidase_M61_catalytic"/>
</dbReference>
<feature type="domain" description="Peptidase M61 N-terminal" evidence="3">
    <location>
        <begin position="48"/>
        <end position="229"/>
    </location>
</feature>
<dbReference type="SUPFAM" id="SSF50156">
    <property type="entry name" value="PDZ domain-like"/>
    <property type="match status" value="1"/>
</dbReference>
<evidence type="ECO:0000259" key="2">
    <source>
        <dbReference type="Pfam" id="PF05299"/>
    </source>
</evidence>
<dbReference type="RefSeq" id="WP_290284878.1">
    <property type="nucleotide sequence ID" value="NZ_JAUFQN010000019.1"/>
</dbReference>